<gene>
    <name evidence="2" type="ORF">TIFTF001_048812</name>
    <name evidence="3" type="ORF">TIFTF001_048813</name>
    <name evidence="4" type="ORF">TIFTF001_048814</name>
    <name evidence="5" type="ORF">TIFTF001_048815</name>
    <name evidence="6" type="ORF">TIFTF001_048816</name>
    <name evidence="7" type="ORF">TIFTF001_048817</name>
    <name evidence="8" type="ORF">TIFTF001_048818</name>
    <name evidence="9" type="ORF">TIFTF001_048819</name>
</gene>
<accession>A0AA87YZJ5</accession>
<dbReference type="Proteomes" id="UP001187192">
    <property type="component" value="Unassembled WGS sequence"/>
</dbReference>
<dbReference type="EMBL" id="BTGU01006517">
    <property type="protein sequence ID" value="GMN20932.1"/>
    <property type="molecule type" value="Genomic_DNA"/>
</dbReference>
<dbReference type="EMBL" id="BTGU01006520">
    <property type="protein sequence ID" value="GMN20951.1"/>
    <property type="molecule type" value="Genomic_DNA"/>
</dbReference>
<evidence type="ECO:0000313" key="4">
    <source>
        <dbReference type="EMBL" id="GMN20920.1"/>
    </source>
</evidence>
<evidence type="ECO:0000256" key="1">
    <source>
        <dbReference type="SAM" id="MobiDB-lite"/>
    </source>
</evidence>
<evidence type="ECO:0000313" key="10">
    <source>
        <dbReference type="Proteomes" id="UP001187192"/>
    </source>
</evidence>
<dbReference type="EMBL" id="BTGU01006516">
    <property type="protein sequence ID" value="GMN20927.1"/>
    <property type="molecule type" value="Genomic_DNA"/>
</dbReference>
<comment type="caution">
    <text evidence="7">The sequence shown here is derived from an EMBL/GenBank/DDBJ whole genome shotgun (WGS) entry which is preliminary data.</text>
</comment>
<dbReference type="EMBL" id="BTGU01006514">
    <property type="protein sequence ID" value="GMN20913.1"/>
    <property type="molecule type" value="Genomic_DNA"/>
</dbReference>
<dbReference type="EMBL" id="BTGU01006515">
    <property type="protein sequence ID" value="GMN20920.1"/>
    <property type="molecule type" value="Genomic_DNA"/>
</dbReference>
<evidence type="ECO:0000313" key="9">
    <source>
        <dbReference type="EMBL" id="GMN20951.1"/>
    </source>
</evidence>
<evidence type="ECO:0000313" key="8">
    <source>
        <dbReference type="EMBL" id="GMN20945.1"/>
    </source>
</evidence>
<proteinExistence type="predicted"/>
<dbReference type="EMBL" id="BTGU01006513">
    <property type="protein sequence ID" value="GMN20905.1"/>
    <property type="molecule type" value="Genomic_DNA"/>
</dbReference>
<feature type="region of interest" description="Disordered" evidence="1">
    <location>
        <begin position="264"/>
        <end position="284"/>
    </location>
</feature>
<evidence type="ECO:0000313" key="7">
    <source>
        <dbReference type="EMBL" id="GMN20940.1"/>
    </source>
</evidence>
<organism evidence="7 10">
    <name type="scientific">Ficus carica</name>
    <name type="common">Common fig</name>
    <dbReference type="NCBI Taxonomy" id="3494"/>
    <lineage>
        <taxon>Eukaryota</taxon>
        <taxon>Viridiplantae</taxon>
        <taxon>Streptophyta</taxon>
        <taxon>Embryophyta</taxon>
        <taxon>Tracheophyta</taxon>
        <taxon>Spermatophyta</taxon>
        <taxon>Magnoliopsida</taxon>
        <taxon>eudicotyledons</taxon>
        <taxon>Gunneridae</taxon>
        <taxon>Pentapetalae</taxon>
        <taxon>rosids</taxon>
        <taxon>fabids</taxon>
        <taxon>Rosales</taxon>
        <taxon>Moraceae</taxon>
        <taxon>Ficeae</taxon>
        <taxon>Ficus</taxon>
    </lineage>
</organism>
<protein>
    <submittedName>
        <fullName evidence="7">Uncharacterized protein</fullName>
    </submittedName>
</protein>
<evidence type="ECO:0000313" key="5">
    <source>
        <dbReference type="EMBL" id="GMN20927.1"/>
    </source>
</evidence>
<name>A0AA87YZJ5_FICCA</name>
<dbReference type="AlphaFoldDB" id="A0AA87YZJ5"/>
<sequence length="284" mass="31544">MLFRISSLHICVATVPSPLATSPPAVWPPPTEEAKGSTIVARETMHHFDHSSRRRELWSPDRRTIAPSREEDVEAPVTVQLAEERLGSRRGRKGELALTFRRALCTESSATLIRARDVVDAGELAMSSTPVSSWLLARAPGSPPNLTAPRTTHAALRPGSRRRWPPRSSAVGHAYVRLCRSYPPPWIRPPRQRRPDCELRSPSPPFFRSEQVASPCSFLRRTSHRKPRPPLASVPSCHCVIASPAAVKFINSVHCREPMPKIELDIPNPELPPPNHSDGKQLAN</sequence>
<evidence type="ECO:0000313" key="6">
    <source>
        <dbReference type="EMBL" id="GMN20932.1"/>
    </source>
</evidence>
<feature type="region of interest" description="Disordered" evidence="1">
    <location>
        <begin position="142"/>
        <end position="167"/>
    </location>
</feature>
<evidence type="ECO:0000313" key="3">
    <source>
        <dbReference type="EMBL" id="GMN20913.1"/>
    </source>
</evidence>
<reference evidence="7" key="1">
    <citation type="submission" date="2023-07" db="EMBL/GenBank/DDBJ databases">
        <title>draft genome sequence of fig (Ficus carica).</title>
        <authorList>
            <person name="Takahashi T."/>
            <person name="Nishimura K."/>
        </authorList>
    </citation>
    <scope>NUCLEOTIDE SEQUENCE</scope>
</reference>
<keyword evidence="10" id="KW-1185">Reference proteome</keyword>
<dbReference type="EMBL" id="BTGU01006518">
    <property type="protein sequence ID" value="GMN20940.1"/>
    <property type="molecule type" value="Genomic_DNA"/>
</dbReference>
<evidence type="ECO:0000313" key="2">
    <source>
        <dbReference type="EMBL" id="GMN20905.1"/>
    </source>
</evidence>
<dbReference type="EMBL" id="BTGU01006519">
    <property type="protein sequence ID" value="GMN20945.1"/>
    <property type="molecule type" value="Genomic_DNA"/>
</dbReference>